<accession>A0ABP8BVJ3</accession>
<reference evidence="3" key="1">
    <citation type="journal article" date="2019" name="Int. J. Syst. Evol. Microbiol.">
        <title>The Global Catalogue of Microorganisms (GCM) 10K type strain sequencing project: providing services to taxonomists for standard genome sequencing and annotation.</title>
        <authorList>
            <consortium name="The Broad Institute Genomics Platform"/>
            <consortium name="The Broad Institute Genome Sequencing Center for Infectious Disease"/>
            <person name="Wu L."/>
            <person name="Ma J."/>
        </authorList>
    </citation>
    <scope>NUCLEOTIDE SEQUENCE [LARGE SCALE GENOMIC DNA]</scope>
    <source>
        <strain evidence="3">JCM 17440</strain>
    </source>
</reference>
<dbReference type="EMBL" id="BAABAS010000004">
    <property type="protein sequence ID" value="GAA4227640.1"/>
    <property type="molecule type" value="Genomic_DNA"/>
</dbReference>
<dbReference type="InterPro" id="IPR001387">
    <property type="entry name" value="Cro/C1-type_HTH"/>
</dbReference>
<keyword evidence="3" id="KW-1185">Reference proteome</keyword>
<evidence type="ECO:0000313" key="3">
    <source>
        <dbReference type="Proteomes" id="UP001501710"/>
    </source>
</evidence>
<organism evidence="2 3">
    <name type="scientific">Actinomadura meridiana</name>
    <dbReference type="NCBI Taxonomy" id="559626"/>
    <lineage>
        <taxon>Bacteria</taxon>
        <taxon>Bacillati</taxon>
        <taxon>Actinomycetota</taxon>
        <taxon>Actinomycetes</taxon>
        <taxon>Streptosporangiales</taxon>
        <taxon>Thermomonosporaceae</taxon>
        <taxon>Actinomadura</taxon>
    </lineage>
</organism>
<dbReference type="Proteomes" id="UP001501710">
    <property type="component" value="Unassembled WGS sequence"/>
</dbReference>
<proteinExistence type="predicted"/>
<sequence length="159" mass="17471">MAGSGSPDNETRAESSELSLAEKIGFLFRTVHPAGRGPYSLQEAADGITGLTGEKVSHNTLWRLRTGKNNNPTKRVLEGLAAFFEVNPAYFFDDEASKVIENQVELLAMLRDTGVRGAQMRAFFDLSPGAQSMISDLIEATARLERQRRQQPDNPMAAE</sequence>
<comment type="caution">
    <text evidence="2">The sequence shown here is derived from an EMBL/GenBank/DDBJ whole genome shotgun (WGS) entry which is preliminary data.</text>
</comment>
<dbReference type="InterPro" id="IPR010982">
    <property type="entry name" value="Lambda_DNA-bd_dom_sf"/>
</dbReference>
<protein>
    <submittedName>
        <fullName evidence="2">Helix-turn-helix domain-containing protein</fullName>
    </submittedName>
</protein>
<dbReference type="PROSITE" id="PS50943">
    <property type="entry name" value="HTH_CROC1"/>
    <property type="match status" value="1"/>
</dbReference>
<dbReference type="RefSeq" id="WP_344892073.1">
    <property type="nucleotide sequence ID" value="NZ_BAABAS010000004.1"/>
</dbReference>
<dbReference type="Gene3D" id="1.10.260.40">
    <property type="entry name" value="lambda repressor-like DNA-binding domains"/>
    <property type="match status" value="1"/>
</dbReference>
<name>A0ABP8BVJ3_9ACTN</name>
<evidence type="ECO:0000259" key="1">
    <source>
        <dbReference type="PROSITE" id="PS50943"/>
    </source>
</evidence>
<gene>
    <name evidence="2" type="ORF">GCM10022254_15830</name>
</gene>
<evidence type="ECO:0000313" key="2">
    <source>
        <dbReference type="EMBL" id="GAA4227640.1"/>
    </source>
</evidence>
<feature type="domain" description="HTH cro/C1-type" evidence="1">
    <location>
        <begin position="56"/>
        <end position="91"/>
    </location>
</feature>